<evidence type="ECO:0000259" key="1">
    <source>
        <dbReference type="Pfam" id="PF06985"/>
    </source>
</evidence>
<dbReference type="PANTHER" id="PTHR24148">
    <property type="entry name" value="ANKYRIN REPEAT DOMAIN-CONTAINING PROTEIN 39 HOMOLOG-RELATED"/>
    <property type="match status" value="1"/>
</dbReference>
<dbReference type="EMBL" id="MU032346">
    <property type="protein sequence ID" value="KAF3766965.1"/>
    <property type="molecule type" value="Genomic_DNA"/>
</dbReference>
<evidence type="ECO:0000313" key="2">
    <source>
        <dbReference type="EMBL" id="KAF3766965.1"/>
    </source>
</evidence>
<evidence type="ECO:0000313" key="3">
    <source>
        <dbReference type="Proteomes" id="UP000803844"/>
    </source>
</evidence>
<feature type="non-terminal residue" evidence="2">
    <location>
        <position position="1"/>
    </location>
</feature>
<keyword evidence="3" id="KW-1185">Reference proteome</keyword>
<dbReference type="InterPro" id="IPR052895">
    <property type="entry name" value="HetReg/Transcr_Mod"/>
</dbReference>
<dbReference type="Proteomes" id="UP000803844">
    <property type="component" value="Unassembled WGS sequence"/>
</dbReference>
<feature type="non-terminal residue" evidence="2">
    <location>
        <position position="121"/>
    </location>
</feature>
<dbReference type="Pfam" id="PF06985">
    <property type="entry name" value="HET"/>
    <property type="match status" value="1"/>
</dbReference>
<comment type="caution">
    <text evidence="2">The sequence shown here is derived from an EMBL/GenBank/DDBJ whole genome shotgun (WGS) entry which is preliminary data.</text>
</comment>
<name>A0A9P4Y6F2_CRYP1</name>
<dbReference type="GeneID" id="63833356"/>
<protein>
    <submittedName>
        <fullName evidence="2">HET-domain-containing protein</fullName>
    </submittedName>
</protein>
<dbReference type="RefSeq" id="XP_040777926.1">
    <property type="nucleotide sequence ID" value="XM_040916227.1"/>
</dbReference>
<proteinExistence type="predicted"/>
<dbReference type="InterPro" id="IPR010730">
    <property type="entry name" value="HET"/>
</dbReference>
<reference evidence="2" key="1">
    <citation type="journal article" date="2020" name="Phytopathology">
        <title>Genome sequence of the chestnut blight fungus Cryphonectria parasitica EP155: A fundamental resource for an archetypical invasive plant pathogen.</title>
        <authorList>
            <person name="Crouch J.A."/>
            <person name="Dawe A."/>
            <person name="Aerts A."/>
            <person name="Barry K."/>
            <person name="Churchill A.C.L."/>
            <person name="Grimwood J."/>
            <person name="Hillman B."/>
            <person name="Milgroom M.G."/>
            <person name="Pangilinan J."/>
            <person name="Smith M."/>
            <person name="Salamov A."/>
            <person name="Schmutz J."/>
            <person name="Yadav J."/>
            <person name="Grigoriev I.V."/>
            <person name="Nuss D."/>
        </authorList>
    </citation>
    <scope>NUCLEOTIDE SEQUENCE</scope>
    <source>
        <strain evidence="2">EP155</strain>
    </source>
</reference>
<dbReference type="OrthoDB" id="3553147at2759"/>
<sequence length="121" mass="13673">YSPLPPDTIRLLYLRPDSKDESISYSLVHPIHDLPEFKALSYTWGKPGKSIPVACDGLSLSIQPNAWYALAQLRSSEIVRLLWVDAVCINQKDVQEKSTQLQLMGCIYPEAARVPFWLENG</sequence>
<dbReference type="AlphaFoldDB" id="A0A9P4Y6F2"/>
<organism evidence="2 3">
    <name type="scientific">Cryphonectria parasitica (strain ATCC 38755 / EP155)</name>
    <dbReference type="NCBI Taxonomy" id="660469"/>
    <lineage>
        <taxon>Eukaryota</taxon>
        <taxon>Fungi</taxon>
        <taxon>Dikarya</taxon>
        <taxon>Ascomycota</taxon>
        <taxon>Pezizomycotina</taxon>
        <taxon>Sordariomycetes</taxon>
        <taxon>Sordariomycetidae</taxon>
        <taxon>Diaporthales</taxon>
        <taxon>Cryphonectriaceae</taxon>
        <taxon>Cryphonectria-Endothia species complex</taxon>
        <taxon>Cryphonectria</taxon>
    </lineage>
</organism>
<gene>
    <name evidence="2" type="ORF">M406DRAFT_243733</name>
</gene>
<accession>A0A9P4Y6F2</accession>
<feature type="domain" description="Heterokaryon incompatibility" evidence="1">
    <location>
        <begin position="37"/>
        <end position="120"/>
    </location>
</feature>
<dbReference type="PANTHER" id="PTHR24148:SF80">
    <property type="entry name" value="HETEROKARYON INCOMPATIBILITY DOMAIN-CONTAINING PROTEIN"/>
    <property type="match status" value="1"/>
</dbReference>